<protein>
    <submittedName>
        <fullName evidence="1">Uncharacterized protein</fullName>
    </submittedName>
</protein>
<evidence type="ECO:0000313" key="1">
    <source>
        <dbReference type="EMBL" id="NUY05843.1"/>
    </source>
</evidence>
<organism evidence="1 2">
    <name type="scientific">Paraburkholderia youngii</name>
    <dbReference type="NCBI Taxonomy" id="2782701"/>
    <lineage>
        <taxon>Bacteria</taxon>
        <taxon>Pseudomonadati</taxon>
        <taxon>Pseudomonadota</taxon>
        <taxon>Betaproteobacteria</taxon>
        <taxon>Burkholderiales</taxon>
        <taxon>Burkholderiaceae</taxon>
        <taxon>Paraburkholderia</taxon>
    </lineage>
</organism>
<name>A0A7Y6K9J6_9BURK</name>
<accession>A0A7Y6K9J6</accession>
<gene>
    <name evidence="1" type="ORF">G5S42_41120</name>
</gene>
<reference evidence="1 2" key="1">
    <citation type="submission" date="2020-02" db="EMBL/GenBank/DDBJ databases">
        <title>Paraburkholderia simonii sp. nov. and Paraburkholderia youngii sp. nov. Brazilian and Mexican Mimosa-associated rhizobia.</title>
        <authorList>
            <person name="Mavima L."/>
            <person name="Beukes C.W."/>
            <person name="Chan W.Y."/>
            <person name="Palmer M."/>
            <person name="De Meyer S.E."/>
            <person name="James E.K."/>
            <person name="Venter S.N."/>
            <person name="Steenkamp E.T."/>
        </authorList>
    </citation>
    <scope>NUCLEOTIDE SEQUENCE [LARGE SCALE GENOMIC DNA]</scope>
    <source>
        <strain evidence="1 2">JPY169</strain>
    </source>
</reference>
<dbReference type="GeneID" id="301106725"/>
<dbReference type="EMBL" id="JAALDK010000003">
    <property type="protein sequence ID" value="NUY05843.1"/>
    <property type="molecule type" value="Genomic_DNA"/>
</dbReference>
<evidence type="ECO:0000313" key="2">
    <source>
        <dbReference type="Proteomes" id="UP000594380"/>
    </source>
</evidence>
<dbReference type="RefSeq" id="WP_176112316.1">
    <property type="nucleotide sequence ID" value="NZ_JAALDK010000003.1"/>
</dbReference>
<dbReference type="Proteomes" id="UP000594380">
    <property type="component" value="Unassembled WGS sequence"/>
</dbReference>
<sequence length="95" mass="11033">MGYVKSTPTMISRSELTYEEIDEKTGQPAKCTGFFPVFSKLHFYKKISVDHSSSMTREFFSGTSEEATASDFIDFLVESRDFDERFPLNERWMCC</sequence>
<comment type="caution">
    <text evidence="1">The sequence shown here is derived from an EMBL/GenBank/DDBJ whole genome shotgun (WGS) entry which is preliminary data.</text>
</comment>
<proteinExistence type="predicted"/>
<dbReference type="AlphaFoldDB" id="A0A7Y6K9J6"/>